<evidence type="ECO:0000313" key="1">
    <source>
        <dbReference type="EMBL" id="MBB3860405.1"/>
    </source>
</evidence>
<evidence type="ECO:0008006" key="3">
    <source>
        <dbReference type="Google" id="ProtNLM"/>
    </source>
</evidence>
<sequence>MIRTNDDTIAAESERKFHEMIQRSDFPCVGAKSALAQGSLSIVQARNIQSAWNDLQIHRDLLVWSEKWRDDPEGLRSLVIIFEGPLDLDEGQFEAAMWERLQSLADKDHWLGQRLDRTVSADPDDPHFSLSFGGEAYFAVGLHPNASRPARRFARPAIVFNLHSQFERLREEGRFERMRERIMARDIELAGTPNPMLADHGTGSSARQYSGRAVGPEWSCPFRDPRA</sequence>
<dbReference type="NCBIfam" id="NF041366">
    <property type="entry name" value="GntA_guanitoxin"/>
    <property type="match status" value="1"/>
</dbReference>
<reference evidence="1 2" key="1">
    <citation type="submission" date="2020-08" db="EMBL/GenBank/DDBJ databases">
        <title>Genomic Encyclopedia of Type Strains, Phase IV (KMG-IV): sequencing the most valuable type-strain genomes for metagenomic binning, comparative biology and taxonomic classification.</title>
        <authorList>
            <person name="Goeker M."/>
        </authorList>
    </citation>
    <scope>NUCLEOTIDE SEQUENCE [LARGE SCALE GENOMIC DNA]</scope>
    <source>
        <strain evidence="1 2">DSM 14552</strain>
    </source>
</reference>
<dbReference type="RefSeq" id="WP_183612675.1">
    <property type="nucleotide sequence ID" value="NZ_JACICY010000003.1"/>
</dbReference>
<dbReference type="Pfam" id="PF08892">
    <property type="entry name" value="YqcI_YcgG"/>
    <property type="match status" value="1"/>
</dbReference>
<accession>A0A7W6EVY3</accession>
<name>A0A7W6EVY3_9SPHN</name>
<gene>
    <name evidence="1" type="ORF">GGQ88_001671</name>
</gene>
<dbReference type="InterPro" id="IPR014988">
    <property type="entry name" value="Uncharacterised_YqcI/YcgG"/>
</dbReference>
<dbReference type="AlphaFoldDB" id="A0A7W6EVY3"/>
<keyword evidence="2" id="KW-1185">Reference proteome</keyword>
<comment type="caution">
    <text evidence="1">The sequence shown here is derived from an EMBL/GenBank/DDBJ whole genome shotgun (WGS) entry which is preliminary data.</text>
</comment>
<organism evidence="1 2">
    <name type="scientific">Novosphingobium hassiacum</name>
    <dbReference type="NCBI Taxonomy" id="173676"/>
    <lineage>
        <taxon>Bacteria</taxon>
        <taxon>Pseudomonadati</taxon>
        <taxon>Pseudomonadota</taxon>
        <taxon>Alphaproteobacteria</taxon>
        <taxon>Sphingomonadales</taxon>
        <taxon>Sphingomonadaceae</taxon>
        <taxon>Novosphingobium</taxon>
    </lineage>
</organism>
<dbReference type="PANTHER" id="PTHR40045:SF1">
    <property type="entry name" value="YQCI_YCGG FAMILY PROTEIN"/>
    <property type="match status" value="1"/>
</dbReference>
<proteinExistence type="predicted"/>
<evidence type="ECO:0000313" key="2">
    <source>
        <dbReference type="Proteomes" id="UP000562395"/>
    </source>
</evidence>
<dbReference type="PANTHER" id="PTHR40045">
    <property type="entry name" value="YCGG FAMILY PROTEIN"/>
    <property type="match status" value="1"/>
</dbReference>
<dbReference type="Proteomes" id="UP000562395">
    <property type="component" value="Unassembled WGS sequence"/>
</dbReference>
<dbReference type="EMBL" id="JACICY010000003">
    <property type="protein sequence ID" value="MBB3860405.1"/>
    <property type="molecule type" value="Genomic_DNA"/>
</dbReference>
<protein>
    <recommendedName>
        <fullName evidence="3">YqcI/YcgG family protein</fullName>
    </recommendedName>
</protein>